<dbReference type="RefSeq" id="WP_052400541.1">
    <property type="nucleotide sequence ID" value="NZ_CP066077.1"/>
</dbReference>
<feature type="signal peptide" evidence="1">
    <location>
        <begin position="1"/>
        <end position="26"/>
    </location>
</feature>
<feature type="chain" id="PRO_5032815344" evidence="1">
    <location>
        <begin position="27"/>
        <end position="198"/>
    </location>
</feature>
<reference evidence="2 3" key="1">
    <citation type="submission" date="2020-12" db="EMBL/GenBank/DDBJ databases">
        <title>FDA dAtabase for Regulatory Grade micrObial Sequences (FDA-ARGOS): Supporting development and validation of Infectious Disease Dx tests.</title>
        <authorList>
            <person name="Nelson B."/>
            <person name="Plummer A."/>
            <person name="Tallon L."/>
            <person name="Sadzewicz L."/>
            <person name="Zhao X."/>
            <person name="Boylan J."/>
            <person name="Ott S."/>
            <person name="Bowen H."/>
            <person name="Vavikolanu K."/>
            <person name="Mehta A."/>
            <person name="Aluvathingal J."/>
            <person name="Nadendla S."/>
            <person name="Myers T."/>
            <person name="Yan Y."/>
            <person name="Sichtig H."/>
        </authorList>
    </citation>
    <scope>NUCLEOTIDE SEQUENCE [LARGE SCALE GENOMIC DNA]</scope>
    <source>
        <strain evidence="2 3">FDAARGOS_1049</strain>
        <plasmid evidence="2 3">unnamed</plasmid>
    </source>
</reference>
<dbReference type="EMBL" id="CP066077">
    <property type="protein sequence ID" value="QQC67850.1"/>
    <property type="molecule type" value="Genomic_DNA"/>
</dbReference>
<dbReference type="AlphaFoldDB" id="A0A7T4TCS6"/>
<name>A0A7T4TCS6_9BURK</name>
<protein>
    <submittedName>
        <fullName evidence="2">Conjugal transfer protein TrbM</fullName>
    </submittedName>
</protein>
<evidence type="ECO:0000313" key="2">
    <source>
        <dbReference type="EMBL" id="QQC67850.1"/>
    </source>
</evidence>
<dbReference type="Proteomes" id="UP000595610">
    <property type="component" value="Plasmid unnamed"/>
</dbReference>
<dbReference type="InterPro" id="IPR009989">
    <property type="entry name" value="TrbM"/>
</dbReference>
<gene>
    <name evidence="2" type="ORF">I6I06_28950</name>
</gene>
<geneLocation type="plasmid" evidence="2 3">
    <name>unnamed</name>
</geneLocation>
<keyword evidence="3" id="KW-1185">Reference proteome</keyword>
<organism evidence="2 3">
    <name type="scientific">Paraburkholderia ginsengisoli</name>
    <dbReference type="NCBI Taxonomy" id="311231"/>
    <lineage>
        <taxon>Bacteria</taxon>
        <taxon>Pseudomonadati</taxon>
        <taxon>Pseudomonadota</taxon>
        <taxon>Betaproteobacteria</taxon>
        <taxon>Burkholderiales</taxon>
        <taxon>Burkholderiaceae</taxon>
        <taxon>Paraburkholderia</taxon>
    </lineage>
</organism>
<proteinExistence type="predicted"/>
<keyword evidence="1" id="KW-0732">Signal</keyword>
<sequence length="198" mass="20842">MKRRMNRLSIAVLLMGTLGASPSAFAEDSSEVMTGDPALACEAIMCLSTGTRPDECSPSLNRYFGINYKYWSDTVKGRRNFLSECPSAQDTSSANMPALVNEISQGAGKCNAAWLNATDTTVVQKLVCPAGTGAGTGGDGGDSCYYEPVTVISSTAPGYCVSYQNDELTYLLGVTYEGDQMNGGHWVDDASAAGTPVN</sequence>
<evidence type="ECO:0000313" key="3">
    <source>
        <dbReference type="Proteomes" id="UP000595610"/>
    </source>
</evidence>
<accession>A0A7T4TCS6</accession>
<dbReference type="KEGG" id="pgis:I6I06_28950"/>
<dbReference type="Pfam" id="PF07424">
    <property type="entry name" value="TrbM"/>
    <property type="match status" value="1"/>
</dbReference>
<evidence type="ECO:0000256" key="1">
    <source>
        <dbReference type="SAM" id="SignalP"/>
    </source>
</evidence>
<keyword evidence="2" id="KW-0614">Plasmid</keyword>